<proteinExistence type="predicted"/>
<feature type="transmembrane region" description="Helical" evidence="1">
    <location>
        <begin position="180"/>
        <end position="201"/>
    </location>
</feature>
<dbReference type="Proteomes" id="UP000266196">
    <property type="component" value="Unassembled WGS sequence"/>
</dbReference>
<keyword evidence="1" id="KW-1133">Transmembrane helix</keyword>
<evidence type="ECO:0000313" key="3">
    <source>
        <dbReference type="Proteomes" id="UP000266196"/>
    </source>
</evidence>
<gene>
    <name evidence="2" type="ORF">DYB31_009511</name>
</gene>
<evidence type="ECO:0000256" key="1">
    <source>
        <dbReference type="SAM" id="Phobius"/>
    </source>
</evidence>
<keyword evidence="1" id="KW-0472">Membrane</keyword>
<organism evidence="2 3">
    <name type="scientific">Aphanomyces astaci</name>
    <name type="common">Crayfish plague agent</name>
    <dbReference type="NCBI Taxonomy" id="112090"/>
    <lineage>
        <taxon>Eukaryota</taxon>
        <taxon>Sar</taxon>
        <taxon>Stramenopiles</taxon>
        <taxon>Oomycota</taxon>
        <taxon>Saprolegniomycetes</taxon>
        <taxon>Saprolegniales</taxon>
        <taxon>Verrucalvaceae</taxon>
        <taxon>Aphanomyces</taxon>
    </lineage>
</organism>
<accession>A0A397EWR7</accession>
<evidence type="ECO:0000313" key="2">
    <source>
        <dbReference type="EMBL" id="RHZ03761.1"/>
    </source>
</evidence>
<dbReference type="EMBL" id="QUTE01013828">
    <property type="protein sequence ID" value="RHZ03761.1"/>
    <property type="molecule type" value="Genomic_DNA"/>
</dbReference>
<protein>
    <submittedName>
        <fullName evidence="2">Uncharacterized protein</fullName>
    </submittedName>
</protein>
<keyword evidence="1" id="KW-0812">Transmembrane</keyword>
<dbReference type="VEuPathDB" id="FungiDB:H257_06912"/>
<reference evidence="2 3" key="1">
    <citation type="submission" date="2018-08" db="EMBL/GenBank/DDBJ databases">
        <title>Aphanomyces genome sequencing and annotation.</title>
        <authorList>
            <person name="Minardi D."/>
            <person name="Oidtmann B."/>
            <person name="Van Der Giezen M."/>
            <person name="Studholme D.J."/>
        </authorList>
    </citation>
    <scope>NUCLEOTIDE SEQUENCE [LARGE SCALE GENOMIC DNA]</scope>
    <source>
        <strain evidence="2 3">197901</strain>
    </source>
</reference>
<feature type="transmembrane region" description="Helical" evidence="1">
    <location>
        <begin position="136"/>
        <end position="159"/>
    </location>
</feature>
<name>A0A397EWR7_APHAT</name>
<dbReference type="AlphaFoldDB" id="A0A397EWR7"/>
<comment type="caution">
    <text evidence="2">The sequence shown here is derived from an EMBL/GenBank/DDBJ whole genome shotgun (WGS) entry which is preliminary data.</text>
</comment>
<sequence length="203" mass="22576">MYGFEAILGEGGTPGFGLTHDHIGPFGSIDAFFVPAPPSLLVLSSVFTLAITTWMQTQDAFNAAMTMIPSLTVDPVPMKWQSTEPLRTWGATLRVRLEKQLVLSDDDKWDFFGWVYMFEWAEVSPEVVSFEGDNGIFALAIMSVILVIVGLLMTAYTALLRGRIVGRNLFRFNRNVGAMWLGRPFLMIRGMMAIVILSTTLSE</sequence>